<dbReference type="Proteomes" id="UP000039865">
    <property type="component" value="Unassembled WGS sequence"/>
</dbReference>
<dbReference type="AlphaFoldDB" id="A0A078BB19"/>
<feature type="region of interest" description="Disordered" evidence="1">
    <location>
        <begin position="265"/>
        <end position="288"/>
    </location>
</feature>
<name>A0A078BB19_STYLE</name>
<evidence type="ECO:0000313" key="3">
    <source>
        <dbReference type="Proteomes" id="UP000039865"/>
    </source>
</evidence>
<gene>
    <name evidence="2" type="primary">Contig12847.g13707</name>
    <name evidence="2" type="ORF">STYLEM_19585</name>
</gene>
<sequence length="288" mass="32551">MNDRIPKAQKGNGSFIVAIYGTPKVIILANMLHIESKVDFISTGNSMFEHLQTKMEIGHIPSLPMKTNIETNIGDLSGIVIYNPDAKKHKKQNIWNDGLIPNLFIIGTDIPQEIIIPPDCKRLFMYMSPSIFVRQKFIRQKLKIPAVHIVAIITKFFKKTEYLSIKYNVPSIVANPSLTYAIDTTIVSCFYITISIIYTYPTHALIAAIIPNRNIRKQNVQRSLAIKNAPQAIVPTKAFTQRRGFLPYLSLNGMTRSILINIPTKQRDPKSPIYDSESQQSSSYSTQL</sequence>
<dbReference type="InParanoid" id="A0A078BB19"/>
<protein>
    <submittedName>
        <fullName evidence="2">Uncharacterized protein</fullName>
    </submittedName>
</protein>
<proteinExistence type="predicted"/>
<feature type="compositionally biased region" description="Low complexity" evidence="1">
    <location>
        <begin position="276"/>
        <end position="288"/>
    </location>
</feature>
<keyword evidence="3" id="KW-1185">Reference proteome</keyword>
<evidence type="ECO:0000256" key="1">
    <source>
        <dbReference type="SAM" id="MobiDB-lite"/>
    </source>
</evidence>
<organism evidence="2 3">
    <name type="scientific">Stylonychia lemnae</name>
    <name type="common">Ciliate</name>
    <dbReference type="NCBI Taxonomy" id="5949"/>
    <lineage>
        <taxon>Eukaryota</taxon>
        <taxon>Sar</taxon>
        <taxon>Alveolata</taxon>
        <taxon>Ciliophora</taxon>
        <taxon>Intramacronucleata</taxon>
        <taxon>Spirotrichea</taxon>
        <taxon>Stichotrichia</taxon>
        <taxon>Sporadotrichida</taxon>
        <taxon>Oxytrichidae</taxon>
        <taxon>Stylonychinae</taxon>
        <taxon>Stylonychia</taxon>
    </lineage>
</organism>
<dbReference type="EMBL" id="CCKQ01018472">
    <property type="protein sequence ID" value="CDW90442.1"/>
    <property type="molecule type" value="Genomic_DNA"/>
</dbReference>
<accession>A0A078BB19</accession>
<evidence type="ECO:0000313" key="2">
    <source>
        <dbReference type="EMBL" id="CDW90442.1"/>
    </source>
</evidence>
<reference evidence="2 3" key="1">
    <citation type="submission" date="2014-06" db="EMBL/GenBank/DDBJ databases">
        <authorList>
            <person name="Swart Estienne"/>
        </authorList>
    </citation>
    <scope>NUCLEOTIDE SEQUENCE [LARGE SCALE GENOMIC DNA]</scope>
    <source>
        <strain evidence="2 3">130c</strain>
    </source>
</reference>